<organism evidence="2 3">
    <name type="scientific">Azospirillum oryzae</name>
    <dbReference type="NCBI Taxonomy" id="286727"/>
    <lineage>
        <taxon>Bacteria</taxon>
        <taxon>Pseudomonadati</taxon>
        <taxon>Pseudomonadota</taxon>
        <taxon>Alphaproteobacteria</taxon>
        <taxon>Rhodospirillales</taxon>
        <taxon>Azospirillaceae</taxon>
        <taxon>Azospirillum</taxon>
    </lineage>
</organism>
<dbReference type="RefSeq" id="WP_208621185.1">
    <property type="nucleotide sequence ID" value="NZ_FXAK01000005.1"/>
</dbReference>
<reference evidence="2 3" key="1">
    <citation type="submission" date="2017-04" db="EMBL/GenBank/DDBJ databases">
        <authorList>
            <person name="Afonso C.L."/>
            <person name="Miller P.J."/>
            <person name="Scott M.A."/>
            <person name="Spackman E."/>
            <person name="Goraichik I."/>
            <person name="Dimitrov K.M."/>
            <person name="Suarez D.L."/>
            <person name="Swayne D.E."/>
        </authorList>
    </citation>
    <scope>NUCLEOTIDE SEQUENCE [LARGE SCALE GENOMIC DNA]</scope>
    <source>
        <strain evidence="2 3">A2P</strain>
    </source>
</reference>
<proteinExistence type="predicted"/>
<feature type="region of interest" description="Disordered" evidence="1">
    <location>
        <begin position="83"/>
        <end position="141"/>
    </location>
</feature>
<evidence type="ECO:0000313" key="3">
    <source>
        <dbReference type="Proteomes" id="UP000192936"/>
    </source>
</evidence>
<sequence>MAKIEARATLHVEVPFTLNESEAAALEALAGYGTDAFLKVFYKQMGEAYLRPHEAGLRSLFEGARTHMPDILERARRARDTFAGRDIVRRNQRRDPVAEGQVTASPEVPAGSLVMPVTVEQGVDAPASHRGPPPPPPVSLG</sequence>
<dbReference type="Proteomes" id="UP000192936">
    <property type="component" value="Unassembled WGS sequence"/>
</dbReference>
<dbReference type="EMBL" id="FXAK01000005">
    <property type="protein sequence ID" value="SMF47906.1"/>
    <property type="molecule type" value="Genomic_DNA"/>
</dbReference>
<accession>A0A1X7F962</accession>
<feature type="compositionally biased region" description="Pro residues" evidence="1">
    <location>
        <begin position="131"/>
        <end position="141"/>
    </location>
</feature>
<evidence type="ECO:0000256" key="1">
    <source>
        <dbReference type="SAM" id="MobiDB-lite"/>
    </source>
</evidence>
<dbReference type="AlphaFoldDB" id="A0A1X7F962"/>
<evidence type="ECO:0000313" key="2">
    <source>
        <dbReference type="EMBL" id="SMF47906.1"/>
    </source>
</evidence>
<protein>
    <submittedName>
        <fullName evidence="2">Uncharacterized protein</fullName>
    </submittedName>
</protein>
<dbReference type="STRING" id="286727.SAMN02982917_2348"/>
<name>A0A1X7F962_9PROT</name>
<gene>
    <name evidence="2" type="ORF">SAMN02982917_2348</name>
</gene>
<feature type="compositionally biased region" description="Basic and acidic residues" evidence="1">
    <location>
        <begin position="83"/>
        <end position="97"/>
    </location>
</feature>